<sequence>MTAYITRRLVTSIPTLVLISMVVFGILALAPGDPLGQFAANPDIPPEVRQNILHQLGLDEPIPIRYVKWSTAFLRGNWGYSFASHMEASRLILQRLPTDLWVVGSAYLVAVLVAIPIGVLSAIKQYSLFDQIATTGAFIGFSLPTFFTGVLLIIIFSVKLRLLPFIYNVQVTDPVGMLR</sequence>
<evidence type="ECO:0000256" key="6">
    <source>
        <dbReference type="ARBA" id="ARBA00023136"/>
    </source>
</evidence>
<evidence type="ECO:0000256" key="3">
    <source>
        <dbReference type="ARBA" id="ARBA00022475"/>
    </source>
</evidence>
<dbReference type="InterPro" id="IPR045621">
    <property type="entry name" value="BPD_transp_1_N"/>
</dbReference>
<dbReference type="PANTHER" id="PTHR43163:SF6">
    <property type="entry name" value="DIPEPTIDE TRANSPORT SYSTEM PERMEASE PROTEIN DPPB-RELATED"/>
    <property type="match status" value="1"/>
</dbReference>
<dbReference type="PROSITE" id="PS50928">
    <property type="entry name" value="ABC_TM1"/>
    <property type="match status" value="1"/>
</dbReference>
<reference evidence="9 10" key="1">
    <citation type="journal article" date="2019" name="Nat. Microbiol.">
        <title>Mediterranean grassland soil C-N compound turnover is dependent on rainfall and depth, and is mediated by genomically divergent microorganisms.</title>
        <authorList>
            <person name="Diamond S."/>
            <person name="Andeer P.F."/>
            <person name="Li Z."/>
            <person name="Crits-Christoph A."/>
            <person name="Burstein D."/>
            <person name="Anantharaman K."/>
            <person name="Lane K.R."/>
            <person name="Thomas B.C."/>
            <person name="Pan C."/>
            <person name="Northen T.R."/>
            <person name="Banfield J.F."/>
        </authorList>
    </citation>
    <scope>NUCLEOTIDE SEQUENCE [LARGE SCALE GENOMIC DNA]</scope>
    <source>
        <strain evidence="9">NP_7</strain>
    </source>
</reference>
<evidence type="ECO:0000313" key="10">
    <source>
        <dbReference type="Proteomes" id="UP000320048"/>
    </source>
</evidence>
<gene>
    <name evidence="9" type="ORF">E6H04_10990</name>
</gene>
<evidence type="ECO:0000256" key="5">
    <source>
        <dbReference type="ARBA" id="ARBA00022989"/>
    </source>
</evidence>
<evidence type="ECO:0000256" key="7">
    <source>
        <dbReference type="SAM" id="Phobius"/>
    </source>
</evidence>
<evidence type="ECO:0000259" key="8">
    <source>
        <dbReference type="PROSITE" id="PS50928"/>
    </source>
</evidence>
<dbReference type="GO" id="GO:0055085">
    <property type="term" value="P:transmembrane transport"/>
    <property type="evidence" value="ECO:0007669"/>
    <property type="project" value="InterPro"/>
</dbReference>
<evidence type="ECO:0000256" key="4">
    <source>
        <dbReference type="ARBA" id="ARBA00022692"/>
    </source>
</evidence>
<dbReference type="EMBL" id="VBAO01000306">
    <property type="protein sequence ID" value="TMI79187.1"/>
    <property type="molecule type" value="Genomic_DNA"/>
</dbReference>
<feature type="transmembrane region" description="Helical" evidence="7">
    <location>
        <begin position="100"/>
        <end position="123"/>
    </location>
</feature>
<dbReference type="InterPro" id="IPR000515">
    <property type="entry name" value="MetI-like"/>
</dbReference>
<feature type="transmembrane region" description="Helical" evidence="7">
    <location>
        <begin position="9"/>
        <end position="30"/>
    </location>
</feature>
<evidence type="ECO:0000256" key="2">
    <source>
        <dbReference type="ARBA" id="ARBA00022448"/>
    </source>
</evidence>
<organism evidence="9 10">
    <name type="scientific">Candidatus Segetimicrobium genomatis</name>
    <dbReference type="NCBI Taxonomy" id="2569760"/>
    <lineage>
        <taxon>Bacteria</taxon>
        <taxon>Bacillati</taxon>
        <taxon>Candidatus Sysuimicrobiota</taxon>
        <taxon>Candidatus Sysuimicrobiia</taxon>
        <taxon>Candidatus Sysuimicrobiales</taxon>
        <taxon>Candidatus Segetimicrobiaceae</taxon>
        <taxon>Candidatus Segetimicrobium</taxon>
    </lineage>
</organism>
<dbReference type="GO" id="GO:0005886">
    <property type="term" value="C:plasma membrane"/>
    <property type="evidence" value="ECO:0007669"/>
    <property type="project" value="UniProtKB-SubCell"/>
</dbReference>
<comment type="caution">
    <text evidence="9">The sequence shown here is derived from an EMBL/GenBank/DDBJ whole genome shotgun (WGS) entry which is preliminary data.</text>
</comment>
<keyword evidence="6 7" id="KW-0472">Membrane</keyword>
<evidence type="ECO:0000256" key="1">
    <source>
        <dbReference type="ARBA" id="ARBA00004651"/>
    </source>
</evidence>
<accession>A0A537J6P7</accession>
<feature type="non-terminal residue" evidence="9">
    <location>
        <position position="179"/>
    </location>
</feature>
<dbReference type="Pfam" id="PF19300">
    <property type="entry name" value="BPD_transp_1_N"/>
    <property type="match status" value="1"/>
</dbReference>
<keyword evidence="2" id="KW-0813">Transport</keyword>
<dbReference type="AlphaFoldDB" id="A0A537J6P7"/>
<keyword evidence="4 7" id="KW-0812">Transmembrane</keyword>
<feature type="domain" description="ABC transmembrane type-1" evidence="8">
    <location>
        <begin position="96"/>
        <end position="179"/>
    </location>
</feature>
<proteinExistence type="predicted"/>
<dbReference type="Proteomes" id="UP000320048">
    <property type="component" value="Unassembled WGS sequence"/>
</dbReference>
<name>A0A537J6P7_9BACT</name>
<protein>
    <submittedName>
        <fullName evidence="9">ABC transporter permease</fullName>
    </submittedName>
</protein>
<feature type="transmembrane region" description="Helical" evidence="7">
    <location>
        <begin position="135"/>
        <end position="158"/>
    </location>
</feature>
<comment type="subcellular location">
    <subcellularLocation>
        <location evidence="1">Cell membrane</location>
        <topology evidence="1">Multi-pass membrane protein</topology>
    </subcellularLocation>
</comment>
<evidence type="ECO:0000313" key="9">
    <source>
        <dbReference type="EMBL" id="TMI79187.1"/>
    </source>
</evidence>
<dbReference type="PANTHER" id="PTHR43163">
    <property type="entry name" value="DIPEPTIDE TRANSPORT SYSTEM PERMEASE PROTEIN DPPB-RELATED"/>
    <property type="match status" value="1"/>
</dbReference>
<keyword evidence="5 7" id="KW-1133">Transmembrane helix</keyword>
<keyword evidence="3" id="KW-1003">Cell membrane</keyword>